<keyword evidence="4" id="KW-0659">Purine metabolism</keyword>
<dbReference type="InterPro" id="IPR018020">
    <property type="entry name" value="OHCU_decarboxylase"/>
</dbReference>
<name>A0A7W6DPK4_9RHOB</name>
<dbReference type="GO" id="GO:0006144">
    <property type="term" value="P:purine nucleobase metabolic process"/>
    <property type="evidence" value="ECO:0007669"/>
    <property type="project" value="UniProtKB-KW"/>
</dbReference>
<dbReference type="InterPro" id="IPR011330">
    <property type="entry name" value="Glyco_hydro/deAcase_b/a-brl"/>
</dbReference>
<dbReference type="PANTHER" id="PTHR43123">
    <property type="entry name" value="POLYSACCHARIDE DEACETYLASE-RELATED"/>
    <property type="match status" value="1"/>
</dbReference>
<dbReference type="Proteomes" id="UP000541426">
    <property type="component" value="Unassembled WGS sequence"/>
</dbReference>
<dbReference type="InterPro" id="IPR017625">
    <property type="entry name" value="PuuE"/>
</dbReference>
<dbReference type="InterPro" id="IPR036778">
    <property type="entry name" value="OHCU_decarboxylase_sf"/>
</dbReference>
<evidence type="ECO:0000256" key="2">
    <source>
        <dbReference type="ARBA" id="ARBA00010973"/>
    </source>
</evidence>
<dbReference type="Gene3D" id="1.10.3330.10">
    <property type="entry name" value="Oxo-4-hydroxy-4-carboxy-5-ureidoimidazoline decarboxylase"/>
    <property type="match status" value="1"/>
</dbReference>
<organism evidence="7 8">
    <name type="scientific">Sagittula marina</name>
    <dbReference type="NCBI Taxonomy" id="943940"/>
    <lineage>
        <taxon>Bacteria</taxon>
        <taxon>Pseudomonadati</taxon>
        <taxon>Pseudomonadota</taxon>
        <taxon>Alphaproteobacteria</taxon>
        <taxon>Rhodobacterales</taxon>
        <taxon>Roseobacteraceae</taxon>
        <taxon>Sagittula</taxon>
    </lineage>
</organism>
<dbReference type="SUPFAM" id="SSF158694">
    <property type="entry name" value="UraD-Like"/>
    <property type="match status" value="1"/>
</dbReference>
<dbReference type="Pfam" id="PF01522">
    <property type="entry name" value="Polysacc_deac_1"/>
    <property type="match status" value="1"/>
</dbReference>
<reference evidence="7 8" key="1">
    <citation type="submission" date="2020-08" db="EMBL/GenBank/DDBJ databases">
        <title>Genomic Encyclopedia of Type Strains, Phase IV (KMG-IV): sequencing the most valuable type-strain genomes for metagenomic binning, comparative biology and taxonomic classification.</title>
        <authorList>
            <person name="Goeker M."/>
        </authorList>
    </citation>
    <scope>NUCLEOTIDE SEQUENCE [LARGE SCALE GENOMIC DNA]</scope>
    <source>
        <strain evidence="7 8">DSM 102235</strain>
    </source>
</reference>
<evidence type="ECO:0000313" key="8">
    <source>
        <dbReference type="Proteomes" id="UP000541426"/>
    </source>
</evidence>
<dbReference type="RefSeq" id="WP_183967556.1">
    <property type="nucleotide sequence ID" value="NZ_BAABBZ010000019.1"/>
</dbReference>
<dbReference type="Pfam" id="PF09349">
    <property type="entry name" value="OHCU_decarbox"/>
    <property type="match status" value="1"/>
</dbReference>
<evidence type="ECO:0000256" key="5">
    <source>
        <dbReference type="ARBA" id="ARBA00032976"/>
    </source>
</evidence>
<evidence type="ECO:0000256" key="4">
    <source>
        <dbReference type="ARBA" id="ARBA00022631"/>
    </source>
</evidence>
<accession>A0A7W6DPK4</accession>
<dbReference type="GO" id="GO:0016810">
    <property type="term" value="F:hydrolase activity, acting on carbon-nitrogen (but not peptide) bonds"/>
    <property type="evidence" value="ECO:0007669"/>
    <property type="project" value="InterPro"/>
</dbReference>
<dbReference type="NCBIfam" id="TIGR03164">
    <property type="entry name" value="UHCUDC"/>
    <property type="match status" value="1"/>
</dbReference>
<sequence length="472" mass="53066">MNRYPRDMIGYGPDRPDPQWPGGAKICVQFVLNYEEGSENNLLHGDGGSEGFLSDIPGSQPWPGLRHWNMESIYEYGARAGFWRLHRLFTGRNLPLTIYGVASALARSPEQVEAMKDAGWEIASHGLKWIEHRDMPEEEERAQIAEAIRLHTEVVGTPPRGWYTGRCSMNTVRLTAETGKLDYISDTYDDDLPYWLQVGDRDQLVIPYTLEANDMRFAGAPGWVTGHDFEEYLIDAFDTLRAEGHAGAPAMMSVGLHCRLVGRPGKIAGLTRFLDHIQQFDDVWVPRREDIADHWAKVHPPTRAPRPSVMDRDTFVATFGGIYEHSQWVAERAFDLELGPAHDRPAGLANALARAFRSATAEERMAVLRAHPDLAGKLSQAKRLTDESTSEQAAAGLDALTDSERAQFTTLNTAYTEKQGFPFIIAVRDHDKAQILAAFERRLANDPDTEFAEACRQVERIARLRLESLVRK</sequence>
<gene>
    <name evidence="7" type="ORF">GGQ68_003187</name>
</gene>
<dbReference type="GO" id="GO:0005975">
    <property type="term" value="P:carbohydrate metabolic process"/>
    <property type="evidence" value="ECO:0007669"/>
    <property type="project" value="InterPro"/>
</dbReference>
<dbReference type="Gene3D" id="3.20.20.370">
    <property type="entry name" value="Glycoside hydrolase/deacetylase"/>
    <property type="match status" value="1"/>
</dbReference>
<dbReference type="InterPro" id="IPR002509">
    <property type="entry name" value="NODB_dom"/>
</dbReference>
<dbReference type="PANTHER" id="PTHR43123:SF1">
    <property type="entry name" value="POLYSACCHARIDE DEACETYLASE-RELATED"/>
    <property type="match status" value="1"/>
</dbReference>
<comment type="function">
    <text evidence="1">Is involved in generating a small heat-stable compound (Nod), an acylated oligomer of N-acetylglucosamine, that stimulates mitosis in various plant protoplasts.</text>
</comment>
<dbReference type="EMBL" id="JACIEJ010000008">
    <property type="protein sequence ID" value="MBB3986843.1"/>
    <property type="molecule type" value="Genomic_DNA"/>
</dbReference>
<evidence type="ECO:0000259" key="6">
    <source>
        <dbReference type="PROSITE" id="PS51677"/>
    </source>
</evidence>
<keyword evidence="7" id="KW-0378">Hydrolase</keyword>
<dbReference type="GO" id="GO:0000255">
    <property type="term" value="P:allantoin metabolic process"/>
    <property type="evidence" value="ECO:0007669"/>
    <property type="project" value="InterPro"/>
</dbReference>
<feature type="domain" description="NodB homology" evidence="6">
    <location>
        <begin position="68"/>
        <end position="286"/>
    </location>
</feature>
<dbReference type="CDD" id="cd10977">
    <property type="entry name" value="CE4_PuuE_SpCDA1"/>
    <property type="match status" value="1"/>
</dbReference>
<evidence type="ECO:0000313" key="7">
    <source>
        <dbReference type="EMBL" id="MBB3986843.1"/>
    </source>
</evidence>
<evidence type="ECO:0000256" key="3">
    <source>
        <dbReference type="ARBA" id="ARBA00020071"/>
    </source>
</evidence>
<comment type="caution">
    <text evidence="7">The sequence shown here is derived from an EMBL/GenBank/DDBJ whole genome shotgun (WGS) entry which is preliminary data.</text>
</comment>
<proteinExistence type="inferred from homology"/>
<dbReference type="SUPFAM" id="SSF88713">
    <property type="entry name" value="Glycoside hydrolase/deacetylase"/>
    <property type="match status" value="1"/>
</dbReference>
<dbReference type="InterPro" id="IPR017580">
    <property type="entry name" value="OHCU_decarboxylase-1"/>
</dbReference>
<protein>
    <recommendedName>
        <fullName evidence="3">Chitooligosaccharide deacetylase</fullName>
    </recommendedName>
    <alternativeName>
        <fullName evidence="5">Nodulation protein B</fullName>
    </alternativeName>
</protein>
<comment type="similarity">
    <text evidence="2">Belongs to the polysaccharide deacetylase family.</text>
</comment>
<evidence type="ECO:0000256" key="1">
    <source>
        <dbReference type="ARBA" id="ARBA00003236"/>
    </source>
</evidence>
<dbReference type="PROSITE" id="PS51677">
    <property type="entry name" value="NODB"/>
    <property type="match status" value="1"/>
</dbReference>
<dbReference type="UniPathway" id="UPA00394">
    <property type="reaction ID" value="UER00652"/>
</dbReference>
<keyword evidence="8" id="KW-1185">Reference proteome</keyword>
<dbReference type="GO" id="GO:0019628">
    <property type="term" value="P:urate catabolic process"/>
    <property type="evidence" value="ECO:0007669"/>
    <property type="project" value="UniProtKB-UniPathway"/>
</dbReference>
<dbReference type="NCBIfam" id="TIGR03212">
    <property type="entry name" value="uraD_N-term-dom"/>
    <property type="match status" value="1"/>
</dbReference>
<dbReference type="AlphaFoldDB" id="A0A7W6DPK4"/>